<comment type="caution">
    <text evidence="1">The sequence shown here is derived from an EMBL/GenBank/DDBJ whole genome shotgun (WGS) entry which is preliminary data.</text>
</comment>
<keyword evidence="2" id="KW-1185">Reference proteome</keyword>
<dbReference type="AlphaFoldDB" id="A0A3M7PUI9"/>
<proteinExistence type="predicted"/>
<accession>A0A3M7PUI9</accession>
<evidence type="ECO:0000313" key="2">
    <source>
        <dbReference type="Proteomes" id="UP000276133"/>
    </source>
</evidence>
<dbReference type="Proteomes" id="UP000276133">
    <property type="component" value="Unassembled WGS sequence"/>
</dbReference>
<evidence type="ECO:0000313" key="1">
    <source>
        <dbReference type="EMBL" id="RNA02807.1"/>
    </source>
</evidence>
<gene>
    <name evidence="1" type="ORF">BpHYR1_001441</name>
</gene>
<sequence length="85" mass="10051">MPLDHLNHLMNFVIIIENLFKKTKYFSKIQIIAHDFVKDMACFYGSKSMLSGNHELMNLIKDIQNIGNYYTNILNVNKIEFIFSY</sequence>
<reference evidence="1 2" key="1">
    <citation type="journal article" date="2018" name="Sci. Rep.">
        <title>Genomic signatures of local adaptation to the degree of environmental predictability in rotifers.</title>
        <authorList>
            <person name="Franch-Gras L."/>
            <person name="Hahn C."/>
            <person name="Garcia-Roger E.M."/>
            <person name="Carmona M.J."/>
            <person name="Serra M."/>
            <person name="Gomez A."/>
        </authorList>
    </citation>
    <scope>NUCLEOTIDE SEQUENCE [LARGE SCALE GENOMIC DNA]</scope>
    <source>
        <strain evidence="1">HYR1</strain>
    </source>
</reference>
<name>A0A3M7PUI9_BRAPC</name>
<protein>
    <submittedName>
        <fullName evidence="1">Uncharacterized protein</fullName>
    </submittedName>
</protein>
<dbReference type="EMBL" id="REGN01008750">
    <property type="protein sequence ID" value="RNA02807.1"/>
    <property type="molecule type" value="Genomic_DNA"/>
</dbReference>
<organism evidence="1 2">
    <name type="scientific">Brachionus plicatilis</name>
    <name type="common">Marine rotifer</name>
    <name type="synonym">Brachionus muelleri</name>
    <dbReference type="NCBI Taxonomy" id="10195"/>
    <lineage>
        <taxon>Eukaryota</taxon>
        <taxon>Metazoa</taxon>
        <taxon>Spiralia</taxon>
        <taxon>Gnathifera</taxon>
        <taxon>Rotifera</taxon>
        <taxon>Eurotatoria</taxon>
        <taxon>Monogononta</taxon>
        <taxon>Pseudotrocha</taxon>
        <taxon>Ploima</taxon>
        <taxon>Brachionidae</taxon>
        <taxon>Brachionus</taxon>
    </lineage>
</organism>